<dbReference type="EMBL" id="JBEQCT010000007">
    <property type="protein sequence ID" value="MFM2486167.1"/>
    <property type="molecule type" value="Genomic_DNA"/>
</dbReference>
<accession>A0ABW9G8Z2</accession>
<dbReference type="RefSeq" id="WP_408624452.1">
    <property type="nucleotide sequence ID" value="NZ_JBEQCT010000007.1"/>
</dbReference>
<gene>
    <name evidence="1" type="ORF">ABUE30_14030</name>
</gene>
<keyword evidence="2" id="KW-1185">Reference proteome</keyword>
<evidence type="ECO:0000313" key="1">
    <source>
        <dbReference type="EMBL" id="MFM2486167.1"/>
    </source>
</evidence>
<proteinExistence type="predicted"/>
<comment type="caution">
    <text evidence="1">The sequence shown here is derived from an EMBL/GenBank/DDBJ whole genome shotgun (WGS) entry which is preliminary data.</text>
</comment>
<evidence type="ECO:0000313" key="2">
    <source>
        <dbReference type="Proteomes" id="UP001629953"/>
    </source>
</evidence>
<protein>
    <submittedName>
        <fullName evidence="1">DUF945 family protein</fullName>
    </submittedName>
</protein>
<organism evidence="1 2">
    <name type="scientific">Celerinatantimonas yamalensis</name>
    <dbReference type="NCBI Taxonomy" id="559956"/>
    <lineage>
        <taxon>Bacteria</taxon>
        <taxon>Pseudomonadati</taxon>
        <taxon>Pseudomonadota</taxon>
        <taxon>Gammaproteobacteria</taxon>
        <taxon>Celerinatantimonadaceae</taxon>
        <taxon>Celerinatantimonas</taxon>
    </lineage>
</organism>
<dbReference type="Proteomes" id="UP001629953">
    <property type="component" value="Unassembled WGS sequence"/>
</dbReference>
<name>A0ABW9G8Z2_9GAMM</name>
<reference evidence="1 2" key="1">
    <citation type="journal article" date="2013" name="Int. J. Syst. Evol. Microbiol.">
        <title>Celerinatantimonas yamalensis sp. nov., a cold-adapted diazotrophic bacterium from a cold permafrost brine.</title>
        <authorList>
            <person name="Shcherbakova V."/>
            <person name="Chuvilskaya N."/>
            <person name="Rivkina E."/>
            <person name="Demidov N."/>
            <person name="Uchaeva V."/>
            <person name="Suetin S."/>
            <person name="Suzina N."/>
            <person name="Gilichinsky D."/>
        </authorList>
    </citation>
    <scope>NUCLEOTIDE SEQUENCE [LARGE SCALE GENOMIC DNA]</scope>
    <source>
        <strain evidence="1 2">C7</strain>
    </source>
</reference>
<dbReference type="InterPro" id="IPR010352">
    <property type="entry name" value="DUF945"/>
</dbReference>
<sequence length="492" mass="53530">MSKKTTIAAAVVVVVAGAIAAVPYLVQPKVKALVEHAQLPEGVSNALAVNYNIKADIESISYQQSGLSAQSITRLHIQNNSNPSEKSCIDVQSDIDYGYGALFSGHLYTIHSILMPTSSDATCNIVNNPKLQQHKVIEALLEQSFKAGSPLSSQVSSSWFGKIHTTIKLAQRTLTEPNKSADVAGTLNIQPLTLQIQRDDRHLVSSYQWGGVTWLAHSDMDPSEQFHLSVGQMSGHSNQKQYKDSDALWFGTSELKLGAMKFSITEGDKTFQQLAISGMSLSSLSKKEHDQLNSQFDAELTGIDINHVQLGDLVMNVAADQMNIAAYTKFAKLLREHRELAQNSPKEFRQLLMQHLAPLLDGMKLTLSPLKLGGKDKQVSLAGTVSMGKVDDALMQQLGGVAGLQAALAKSAQADLNAVIDTAMLDKIVQAVESVREPDPARASALSQRIMMIVTRVLDMQTQAGYLNYNSATKRYTTELKYSQGHLTSNGH</sequence>
<dbReference type="Pfam" id="PF06097">
    <property type="entry name" value="DUF945"/>
    <property type="match status" value="1"/>
</dbReference>